<dbReference type="EMBL" id="BMAO01016427">
    <property type="protein sequence ID" value="GFR08434.1"/>
    <property type="molecule type" value="Genomic_DNA"/>
</dbReference>
<sequence>MHDGCRDPFRCDSETKVRDRKSLIHSFGAISMKMVGNVDIGVRRNVSLALLIKSPHLPPLTAKGKVLGEHSLLPNIAVRRELRRYYAQDA</sequence>
<gene>
    <name evidence="1" type="ORF">TNCT_597651</name>
</gene>
<organism evidence="1 2">
    <name type="scientific">Trichonephila clavata</name>
    <name type="common">Joro spider</name>
    <name type="synonym">Nephila clavata</name>
    <dbReference type="NCBI Taxonomy" id="2740835"/>
    <lineage>
        <taxon>Eukaryota</taxon>
        <taxon>Metazoa</taxon>
        <taxon>Ecdysozoa</taxon>
        <taxon>Arthropoda</taxon>
        <taxon>Chelicerata</taxon>
        <taxon>Arachnida</taxon>
        <taxon>Araneae</taxon>
        <taxon>Araneomorphae</taxon>
        <taxon>Entelegynae</taxon>
        <taxon>Araneoidea</taxon>
        <taxon>Nephilidae</taxon>
        <taxon>Trichonephila</taxon>
    </lineage>
</organism>
<evidence type="ECO:0000313" key="1">
    <source>
        <dbReference type="EMBL" id="GFR08434.1"/>
    </source>
</evidence>
<proteinExistence type="predicted"/>
<keyword evidence="2" id="KW-1185">Reference proteome</keyword>
<evidence type="ECO:0000313" key="2">
    <source>
        <dbReference type="Proteomes" id="UP000887116"/>
    </source>
</evidence>
<name>A0A8X6HRW9_TRICU</name>
<dbReference type="Proteomes" id="UP000887116">
    <property type="component" value="Unassembled WGS sequence"/>
</dbReference>
<protein>
    <submittedName>
        <fullName evidence="1">Uncharacterized protein</fullName>
    </submittedName>
</protein>
<reference evidence="1" key="1">
    <citation type="submission" date="2020-07" db="EMBL/GenBank/DDBJ databases">
        <title>Multicomponent nature underlies the extraordinary mechanical properties of spider dragline silk.</title>
        <authorList>
            <person name="Kono N."/>
            <person name="Nakamura H."/>
            <person name="Mori M."/>
            <person name="Yoshida Y."/>
            <person name="Ohtoshi R."/>
            <person name="Malay A.D."/>
            <person name="Moran D.A.P."/>
            <person name="Tomita M."/>
            <person name="Numata K."/>
            <person name="Arakawa K."/>
        </authorList>
    </citation>
    <scope>NUCLEOTIDE SEQUENCE</scope>
</reference>
<accession>A0A8X6HRW9</accession>
<comment type="caution">
    <text evidence="1">The sequence shown here is derived from an EMBL/GenBank/DDBJ whole genome shotgun (WGS) entry which is preliminary data.</text>
</comment>
<dbReference type="AlphaFoldDB" id="A0A8X6HRW9"/>